<sequence>MEERDTQPAETTPITANIIVARYPPAPPASTIAELLNARLPPGVTLLGCGQSPAELQHLTQQQWASADVLIVWGARNPNAKEFYAKLTGLKWLHSVATGLELWLTPEVLSTSVTITNAKGVTANSMAEFAMMCCHYFSRQLPRLLEAQAAHRWDVFEVEELRGATLGLVGCGHIGGRVAQLGGAYGMRVVALRSNPALSQLDVDSGLLDRVYSPEHLHEVMACSDYVVVSTPYTPDTHELISAAAIAAMKPTAVLINVGRGRCIDEAALIEALQAGRIRGAGLDVYQVEPLPPSSPLWGLPNVLLSPHRAAFHSNFFRDSVDLFARNLQRHLAGQPLLNVLDKQSQY</sequence>
<proteinExistence type="predicted"/>
<evidence type="ECO:0000313" key="4">
    <source>
        <dbReference type="EMBL" id="WIA13367.1"/>
    </source>
</evidence>
<protein>
    <recommendedName>
        <fullName evidence="3">D-isomer specific 2-hydroxyacid dehydrogenase NAD-binding domain-containing protein</fullName>
    </recommendedName>
</protein>
<dbReference type="CDD" id="cd05300">
    <property type="entry name" value="2-Hacid_dh_1"/>
    <property type="match status" value="1"/>
</dbReference>
<keyword evidence="5" id="KW-1185">Reference proteome</keyword>
<dbReference type="InterPro" id="IPR006140">
    <property type="entry name" value="D-isomer_DH_NAD-bd"/>
</dbReference>
<dbReference type="InterPro" id="IPR036291">
    <property type="entry name" value="NAD(P)-bd_dom_sf"/>
</dbReference>
<dbReference type="SUPFAM" id="SSF52283">
    <property type="entry name" value="Formate/glycerate dehydrogenase catalytic domain-like"/>
    <property type="match status" value="1"/>
</dbReference>
<feature type="domain" description="D-isomer specific 2-hydroxyacid dehydrogenase NAD-binding" evidence="3">
    <location>
        <begin position="135"/>
        <end position="310"/>
    </location>
</feature>
<dbReference type="SUPFAM" id="SSF51735">
    <property type="entry name" value="NAD(P)-binding Rossmann-fold domains"/>
    <property type="match status" value="1"/>
</dbReference>
<gene>
    <name evidence="4" type="ORF">OEZ85_006947</name>
</gene>
<evidence type="ECO:0000256" key="1">
    <source>
        <dbReference type="ARBA" id="ARBA00023002"/>
    </source>
</evidence>
<keyword evidence="1" id="KW-0560">Oxidoreductase</keyword>
<evidence type="ECO:0000313" key="5">
    <source>
        <dbReference type="Proteomes" id="UP001244341"/>
    </source>
</evidence>
<dbReference type="EMBL" id="CP126211">
    <property type="protein sequence ID" value="WIA13367.1"/>
    <property type="molecule type" value="Genomic_DNA"/>
</dbReference>
<dbReference type="Proteomes" id="UP001244341">
    <property type="component" value="Chromosome 4b"/>
</dbReference>
<dbReference type="PANTHER" id="PTHR43333:SF1">
    <property type="entry name" value="D-ISOMER SPECIFIC 2-HYDROXYACID DEHYDROGENASE NAD-BINDING DOMAIN-CONTAINING PROTEIN"/>
    <property type="match status" value="1"/>
</dbReference>
<reference evidence="4 5" key="1">
    <citation type="submission" date="2023-05" db="EMBL/GenBank/DDBJ databases">
        <title>A 100% complete, gapless, phased diploid assembly of the Scenedesmus obliquus UTEX 3031 genome.</title>
        <authorList>
            <person name="Biondi T.C."/>
            <person name="Hanschen E.R."/>
            <person name="Kwon T."/>
            <person name="Eng W."/>
            <person name="Kruse C.P.S."/>
            <person name="Koehler S.I."/>
            <person name="Kunde Y."/>
            <person name="Gleasner C.D."/>
            <person name="You Mak K.T."/>
            <person name="Polle J."/>
            <person name="Hovde B.T."/>
            <person name="Starkenburg S.R."/>
        </authorList>
    </citation>
    <scope>NUCLEOTIDE SEQUENCE [LARGE SCALE GENOMIC DNA]</scope>
    <source>
        <strain evidence="4 5">DOE0152z</strain>
    </source>
</reference>
<name>A0ABY8TYM3_TETOB</name>
<keyword evidence="2" id="KW-0520">NAD</keyword>
<accession>A0ABY8TYM3</accession>
<evidence type="ECO:0000256" key="2">
    <source>
        <dbReference type="ARBA" id="ARBA00023027"/>
    </source>
</evidence>
<organism evidence="4 5">
    <name type="scientific">Tetradesmus obliquus</name>
    <name type="common">Green alga</name>
    <name type="synonym">Acutodesmus obliquus</name>
    <dbReference type="NCBI Taxonomy" id="3088"/>
    <lineage>
        <taxon>Eukaryota</taxon>
        <taxon>Viridiplantae</taxon>
        <taxon>Chlorophyta</taxon>
        <taxon>core chlorophytes</taxon>
        <taxon>Chlorophyceae</taxon>
        <taxon>CS clade</taxon>
        <taxon>Sphaeropleales</taxon>
        <taxon>Scenedesmaceae</taxon>
        <taxon>Tetradesmus</taxon>
    </lineage>
</organism>
<dbReference type="Gene3D" id="3.40.50.720">
    <property type="entry name" value="NAD(P)-binding Rossmann-like Domain"/>
    <property type="match status" value="2"/>
</dbReference>
<dbReference type="PANTHER" id="PTHR43333">
    <property type="entry name" value="2-HACID_DH_C DOMAIN-CONTAINING PROTEIN"/>
    <property type="match status" value="1"/>
</dbReference>
<evidence type="ECO:0000259" key="3">
    <source>
        <dbReference type="Pfam" id="PF02826"/>
    </source>
</evidence>
<dbReference type="Pfam" id="PF02826">
    <property type="entry name" value="2-Hacid_dh_C"/>
    <property type="match status" value="1"/>
</dbReference>